<name>A0A097II64_9CORY</name>
<organism evidence="4 5">
    <name type="scientific">Corynebacterium doosanense CAU 212 = DSM 45436</name>
    <dbReference type="NCBI Taxonomy" id="558173"/>
    <lineage>
        <taxon>Bacteria</taxon>
        <taxon>Bacillati</taxon>
        <taxon>Actinomycetota</taxon>
        <taxon>Actinomycetes</taxon>
        <taxon>Mycobacteriales</taxon>
        <taxon>Corynebacteriaceae</taxon>
        <taxon>Corynebacterium</taxon>
    </lineage>
</organism>
<comment type="pathway">
    <text evidence="3">Glycan biosynthesis; trehalose biosynthesis.</text>
</comment>
<dbReference type="STRING" id="558173.CDOO_11480"/>
<dbReference type="Proteomes" id="UP000029914">
    <property type="component" value="Chromosome"/>
</dbReference>
<comment type="cofactor">
    <cofactor evidence="3">
        <name>Mg(2+)</name>
        <dbReference type="ChEBI" id="CHEBI:18420"/>
    </cofactor>
</comment>
<dbReference type="EC" id="3.1.3.12" evidence="3"/>
<dbReference type="PANTHER" id="PTHR43768:SF3">
    <property type="entry name" value="TREHALOSE 6-PHOSPHATE PHOSPHATASE"/>
    <property type="match status" value="1"/>
</dbReference>
<dbReference type="OrthoDB" id="9816160at2"/>
<evidence type="ECO:0000256" key="2">
    <source>
        <dbReference type="ARBA" id="ARBA00024179"/>
    </source>
</evidence>
<dbReference type="SUPFAM" id="SSF109854">
    <property type="entry name" value="DinB/YfiT-like putative metalloenzymes"/>
    <property type="match status" value="1"/>
</dbReference>
<proteinExistence type="inferred from homology"/>
<dbReference type="GO" id="GO:0005992">
    <property type="term" value="P:trehalose biosynthetic process"/>
    <property type="evidence" value="ECO:0007669"/>
    <property type="project" value="UniProtKB-UniPathway"/>
</dbReference>
<dbReference type="InterPro" id="IPR036412">
    <property type="entry name" value="HAD-like_sf"/>
</dbReference>
<dbReference type="EMBL" id="CP006764">
    <property type="protein sequence ID" value="AIT61813.1"/>
    <property type="molecule type" value="Genomic_DNA"/>
</dbReference>
<comment type="similarity">
    <text evidence="3">Belongs to the trehalose phosphatase family.</text>
</comment>
<dbReference type="NCBIfam" id="TIGR00685">
    <property type="entry name" value="T6PP"/>
    <property type="match status" value="1"/>
</dbReference>
<evidence type="ECO:0000256" key="1">
    <source>
        <dbReference type="ARBA" id="ARBA00022801"/>
    </source>
</evidence>
<dbReference type="GO" id="GO:0004805">
    <property type="term" value="F:trehalose-phosphatase activity"/>
    <property type="evidence" value="ECO:0007669"/>
    <property type="project" value="UniProtKB-EC"/>
</dbReference>
<dbReference type="InterPro" id="IPR003337">
    <property type="entry name" value="Trehalose_PPase"/>
</dbReference>
<dbReference type="PANTHER" id="PTHR43768">
    <property type="entry name" value="TREHALOSE 6-PHOSPHATE PHOSPHATASE"/>
    <property type="match status" value="1"/>
</dbReference>
<reference evidence="4 5" key="1">
    <citation type="submission" date="2013-09" db="EMBL/GenBank/DDBJ databases">
        <title>Complete genome sequence of Corynebacterium doosanense CAU 212(T) (=DSM 45436(T)), isolated from activated sludge.</title>
        <authorList>
            <person name="Schaffert L."/>
            <person name="Albersmeier A."/>
            <person name="Kalinowski J."/>
            <person name="Ruckert C."/>
        </authorList>
    </citation>
    <scope>NUCLEOTIDE SEQUENCE [LARGE SCALE GENOMIC DNA]</scope>
    <source>
        <strain evidence="4 5">CAU 212</strain>
    </source>
</reference>
<keyword evidence="3" id="KW-0460">Magnesium</keyword>
<dbReference type="SUPFAM" id="SSF56784">
    <property type="entry name" value="HAD-like"/>
    <property type="match status" value="1"/>
</dbReference>
<dbReference type="InterPro" id="IPR044651">
    <property type="entry name" value="OTSB-like"/>
</dbReference>
<dbReference type="eggNOG" id="COG1877">
    <property type="taxonomic scope" value="Bacteria"/>
</dbReference>
<dbReference type="Pfam" id="PF02358">
    <property type="entry name" value="Trehalose_PPase"/>
    <property type="match status" value="1"/>
</dbReference>
<dbReference type="HOGENOM" id="CLU_640494_0_0_11"/>
<dbReference type="AlphaFoldDB" id="A0A097II64"/>
<dbReference type="Gene3D" id="3.40.50.1000">
    <property type="entry name" value="HAD superfamily/HAD-like"/>
    <property type="match status" value="1"/>
</dbReference>
<dbReference type="InterPro" id="IPR034660">
    <property type="entry name" value="DinB/YfiT-like"/>
</dbReference>
<gene>
    <name evidence="4" type="ORF">CDOO_11480</name>
</gene>
<comment type="catalytic activity">
    <reaction evidence="3">
        <text>alpha,alpha-trehalose 6-phosphate + H2O = alpha,alpha-trehalose + phosphate</text>
        <dbReference type="Rhea" id="RHEA:23420"/>
        <dbReference type="ChEBI" id="CHEBI:15377"/>
        <dbReference type="ChEBI" id="CHEBI:16551"/>
        <dbReference type="ChEBI" id="CHEBI:43474"/>
        <dbReference type="ChEBI" id="CHEBI:58429"/>
        <dbReference type="EC" id="3.1.3.12"/>
    </reaction>
</comment>
<dbReference type="UniPathway" id="UPA00299"/>
<dbReference type="InterPro" id="IPR023214">
    <property type="entry name" value="HAD_sf"/>
</dbReference>
<evidence type="ECO:0000313" key="4">
    <source>
        <dbReference type="EMBL" id="AIT61813.1"/>
    </source>
</evidence>
<accession>A0A097II64</accession>
<dbReference type="GO" id="GO:0046872">
    <property type="term" value="F:metal ion binding"/>
    <property type="evidence" value="ECO:0007669"/>
    <property type="project" value="UniProtKB-KW"/>
</dbReference>
<dbReference type="Gene3D" id="3.30.70.1020">
    <property type="entry name" value="Trehalose-6-phosphate phosphatase related protein, domain 2"/>
    <property type="match status" value="1"/>
</dbReference>
<evidence type="ECO:0000313" key="5">
    <source>
        <dbReference type="Proteomes" id="UP000029914"/>
    </source>
</evidence>
<evidence type="ECO:0000256" key="3">
    <source>
        <dbReference type="RuleBase" id="RU361117"/>
    </source>
</evidence>
<comment type="function">
    <text evidence="2 3">Removes the phosphate from trehalose 6-phosphate to produce free trehalose.</text>
</comment>
<protein>
    <recommendedName>
        <fullName evidence="3">Trehalose 6-phosphate phosphatase</fullName>
        <ecNumber evidence="3">3.1.3.12</ecNumber>
    </recommendedName>
</protein>
<keyword evidence="3" id="KW-0479">Metal-binding</keyword>
<keyword evidence="5" id="KW-1185">Reference proteome</keyword>
<keyword evidence="1 3" id="KW-0378">Hydrolase</keyword>
<sequence>MITAATAQNLLVVSDFDGTLASFSVDAADVPVNARSLAALTRLAGLPDTHVAVLSGRHLEGLMQVCHLRAPIAFAGSHGNESSVAGEPTEAQQEALDFVDRQLSEILDEPGAFVERKPFQRVAHVFRLAQEDPARAQELLARAAAIDPGETRMTAGKQILEFSATDVTKGTWLAGERERVGADVTVFLGDDVTDEDGFRILGGSDVGVKVGGGETSAGVRVAGVEEVSDWLTQLADDRSRHLGFPRDTRARFEWVAAGLSSVVFQVTDWDAASSCEGWSARDVVDHLATWFPEAIGAEAVTGEPLEQWFGLVEFVRERLAENEKLVRSVLITDIFLHTWDLATSQGLSAPLDEGFAASLLRAFESTDLSADGKFAEPVPVAEGASVMDKLIAQSGRRP</sequence>
<dbReference type="KEGG" id="cdo:CDOO_11480"/>